<dbReference type="InterPro" id="IPR007627">
    <property type="entry name" value="RNA_pol_sigma70_r2"/>
</dbReference>
<proteinExistence type="inferred from homology"/>
<dbReference type="InterPro" id="IPR014284">
    <property type="entry name" value="RNA_pol_sigma-70_dom"/>
</dbReference>
<evidence type="ECO:0000256" key="1">
    <source>
        <dbReference type="ARBA" id="ARBA00010641"/>
    </source>
</evidence>
<dbReference type="InterPro" id="IPR036388">
    <property type="entry name" value="WH-like_DNA-bd_sf"/>
</dbReference>
<keyword evidence="2 6" id="KW-0805">Transcription regulation</keyword>
<dbReference type="InterPro" id="IPR039425">
    <property type="entry name" value="RNA_pol_sigma-70-like"/>
</dbReference>
<evidence type="ECO:0000256" key="2">
    <source>
        <dbReference type="ARBA" id="ARBA00023015"/>
    </source>
</evidence>
<evidence type="ECO:0000259" key="7">
    <source>
        <dbReference type="Pfam" id="PF04542"/>
    </source>
</evidence>
<dbReference type="NCBIfam" id="TIGR02937">
    <property type="entry name" value="sigma70-ECF"/>
    <property type="match status" value="1"/>
</dbReference>
<dbReference type="Gene3D" id="1.10.1740.10">
    <property type="match status" value="1"/>
</dbReference>
<dbReference type="Proteomes" id="UP001500620">
    <property type="component" value="Unassembled WGS sequence"/>
</dbReference>
<evidence type="ECO:0000313" key="10">
    <source>
        <dbReference type="Proteomes" id="UP001500620"/>
    </source>
</evidence>
<dbReference type="PROSITE" id="PS01063">
    <property type="entry name" value="SIGMA70_ECF"/>
    <property type="match status" value="1"/>
</dbReference>
<evidence type="ECO:0000256" key="4">
    <source>
        <dbReference type="ARBA" id="ARBA00023125"/>
    </source>
</evidence>
<dbReference type="InterPro" id="IPR013325">
    <property type="entry name" value="RNA_pol_sigma_r2"/>
</dbReference>
<name>A0ABP8CYC7_9ACTN</name>
<dbReference type="InterPro" id="IPR013249">
    <property type="entry name" value="RNA_pol_sigma70_r4_t2"/>
</dbReference>
<evidence type="ECO:0000256" key="3">
    <source>
        <dbReference type="ARBA" id="ARBA00023082"/>
    </source>
</evidence>
<dbReference type="InterPro" id="IPR013324">
    <property type="entry name" value="RNA_pol_sigma_r3/r4-like"/>
</dbReference>
<evidence type="ECO:0000313" key="9">
    <source>
        <dbReference type="EMBL" id="GAA4244891.1"/>
    </source>
</evidence>
<gene>
    <name evidence="9" type="ORF">GCM10022255_009720</name>
</gene>
<keyword evidence="10" id="KW-1185">Reference proteome</keyword>
<evidence type="ECO:0000256" key="5">
    <source>
        <dbReference type="ARBA" id="ARBA00023163"/>
    </source>
</evidence>
<evidence type="ECO:0000259" key="8">
    <source>
        <dbReference type="Pfam" id="PF08281"/>
    </source>
</evidence>
<protein>
    <recommendedName>
        <fullName evidence="6">RNA polymerase sigma factor</fullName>
    </recommendedName>
</protein>
<dbReference type="SUPFAM" id="SSF88659">
    <property type="entry name" value="Sigma3 and sigma4 domains of RNA polymerase sigma factors"/>
    <property type="match status" value="1"/>
</dbReference>
<dbReference type="PANTHER" id="PTHR43133">
    <property type="entry name" value="RNA POLYMERASE ECF-TYPE SIGMA FACTO"/>
    <property type="match status" value="1"/>
</dbReference>
<sequence>MAVNDEVLVAGMAAGDTQAAATLVRRYQARVYGLALTIVGVPATAEDVAQEAFLRAWRFAGGYDPRRGAVLTWLLTIARNAALTAVRLDRDRPLQPEAMMAVLLDRQAPDNQHADHVAEAERIRVALHELPPEQAAAVVLAAYYGLSAREIAERAGVPLGTAKTRIRLGLARLRESLEVSDD</sequence>
<comment type="caution">
    <text evidence="9">The sequence shown here is derived from an EMBL/GenBank/DDBJ whole genome shotgun (WGS) entry which is preliminary data.</text>
</comment>
<dbReference type="PANTHER" id="PTHR43133:SF62">
    <property type="entry name" value="RNA POLYMERASE SIGMA FACTOR SIGZ"/>
    <property type="match status" value="1"/>
</dbReference>
<dbReference type="EMBL" id="BAABAT010000002">
    <property type="protein sequence ID" value="GAA4244891.1"/>
    <property type="molecule type" value="Genomic_DNA"/>
</dbReference>
<keyword evidence="3 6" id="KW-0731">Sigma factor</keyword>
<dbReference type="InterPro" id="IPR000838">
    <property type="entry name" value="RNA_pol_sigma70_ECF_CS"/>
</dbReference>
<feature type="domain" description="RNA polymerase sigma-70 region 2" evidence="7">
    <location>
        <begin position="23"/>
        <end position="87"/>
    </location>
</feature>
<organism evidence="9 10">
    <name type="scientific">Dactylosporangium darangshiense</name>
    <dbReference type="NCBI Taxonomy" id="579108"/>
    <lineage>
        <taxon>Bacteria</taxon>
        <taxon>Bacillati</taxon>
        <taxon>Actinomycetota</taxon>
        <taxon>Actinomycetes</taxon>
        <taxon>Micromonosporales</taxon>
        <taxon>Micromonosporaceae</taxon>
        <taxon>Dactylosporangium</taxon>
    </lineage>
</organism>
<dbReference type="SUPFAM" id="SSF88946">
    <property type="entry name" value="Sigma2 domain of RNA polymerase sigma factors"/>
    <property type="match status" value="1"/>
</dbReference>
<evidence type="ECO:0000256" key="6">
    <source>
        <dbReference type="RuleBase" id="RU000716"/>
    </source>
</evidence>
<dbReference type="Gene3D" id="1.10.10.10">
    <property type="entry name" value="Winged helix-like DNA-binding domain superfamily/Winged helix DNA-binding domain"/>
    <property type="match status" value="1"/>
</dbReference>
<keyword evidence="4 6" id="KW-0238">DNA-binding</keyword>
<keyword evidence="5 6" id="KW-0804">Transcription</keyword>
<dbReference type="Pfam" id="PF08281">
    <property type="entry name" value="Sigma70_r4_2"/>
    <property type="match status" value="1"/>
</dbReference>
<accession>A0ABP8CYC7</accession>
<dbReference type="Pfam" id="PF04542">
    <property type="entry name" value="Sigma70_r2"/>
    <property type="match status" value="1"/>
</dbReference>
<feature type="domain" description="RNA polymerase sigma factor 70 region 4 type 2" evidence="8">
    <location>
        <begin position="121"/>
        <end position="173"/>
    </location>
</feature>
<reference evidence="10" key="1">
    <citation type="journal article" date="2019" name="Int. J. Syst. Evol. Microbiol.">
        <title>The Global Catalogue of Microorganisms (GCM) 10K type strain sequencing project: providing services to taxonomists for standard genome sequencing and annotation.</title>
        <authorList>
            <consortium name="The Broad Institute Genomics Platform"/>
            <consortium name="The Broad Institute Genome Sequencing Center for Infectious Disease"/>
            <person name="Wu L."/>
            <person name="Ma J."/>
        </authorList>
    </citation>
    <scope>NUCLEOTIDE SEQUENCE [LARGE SCALE GENOMIC DNA]</scope>
    <source>
        <strain evidence="10">JCM 17441</strain>
    </source>
</reference>
<comment type="similarity">
    <text evidence="1 6">Belongs to the sigma-70 factor family. ECF subfamily.</text>
</comment>